<proteinExistence type="predicted"/>
<name>A0A7E4V357_PANRE</name>
<dbReference type="WBParaSite" id="Pan_g16025.t1">
    <property type="protein sequence ID" value="Pan_g16025.t1"/>
    <property type="gene ID" value="Pan_g16025"/>
</dbReference>
<dbReference type="Proteomes" id="UP000492821">
    <property type="component" value="Unassembled WGS sequence"/>
</dbReference>
<keyword evidence="1" id="KW-1185">Reference proteome</keyword>
<accession>A0A7E4V357</accession>
<sequence length="127" mass="14249">MDCANLSDVMDTCLGFQYLKKTHECNLISAIRNVISNNKYCSFYMKTTTTPMTILGRCLDTTDQMLQDLLYESKGDCPDGWTATPTKCTLPLPKAKCAEYASFLSATYSDGCCIMAILTFQWLILLH</sequence>
<protein>
    <submittedName>
        <fullName evidence="2">DUF19 domain-containing protein</fullName>
    </submittedName>
</protein>
<organism evidence="1 2">
    <name type="scientific">Panagrellus redivivus</name>
    <name type="common">Microworm</name>
    <dbReference type="NCBI Taxonomy" id="6233"/>
    <lineage>
        <taxon>Eukaryota</taxon>
        <taxon>Metazoa</taxon>
        <taxon>Ecdysozoa</taxon>
        <taxon>Nematoda</taxon>
        <taxon>Chromadorea</taxon>
        <taxon>Rhabditida</taxon>
        <taxon>Tylenchina</taxon>
        <taxon>Panagrolaimomorpha</taxon>
        <taxon>Panagrolaimoidea</taxon>
        <taxon>Panagrolaimidae</taxon>
        <taxon>Panagrellus</taxon>
    </lineage>
</organism>
<reference evidence="2" key="2">
    <citation type="submission" date="2020-10" db="UniProtKB">
        <authorList>
            <consortium name="WormBaseParasite"/>
        </authorList>
    </citation>
    <scope>IDENTIFICATION</scope>
</reference>
<dbReference type="AlphaFoldDB" id="A0A7E4V357"/>
<evidence type="ECO:0000313" key="1">
    <source>
        <dbReference type="Proteomes" id="UP000492821"/>
    </source>
</evidence>
<evidence type="ECO:0000313" key="2">
    <source>
        <dbReference type="WBParaSite" id="Pan_g16025.t1"/>
    </source>
</evidence>
<reference evidence="1" key="1">
    <citation type="journal article" date="2013" name="Genetics">
        <title>The draft genome and transcriptome of Panagrellus redivivus are shaped by the harsh demands of a free-living lifestyle.</title>
        <authorList>
            <person name="Srinivasan J."/>
            <person name="Dillman A.R."/>
            <person name="Macchietto M.G."/>
            <person name="Heikkinen L."/>
            <person name="Lakso M."/>
            <person name="Fracchia K.M."/>
            <person name="Antoshechkin I."/>
            <person name="Mortazavi A."/>
            <person name="Wong G."/>
            <person name="Sternberg P.W."/>
        </authorList>
    </citation>
    <scope>NUCLEOTIDE SEQUENCE [LARGE SCALE GENOMIC DNA]</scope>
    <source>
        <strain evidence="1">MT8872</strain>
    </source>
</reference>